<accession>A0A1I7YE89</accession>
<dbReference type="WBParaSite" id="L893_g155.t1">
    <property type="protein sequence ID" value="L893_g155.t1"/>
    <property type="gene ID" value="L893_g155"/>
</dbReference>
<protein>
    <submittedName>
        <fullName evidence="2">Uncharacterized protein</fullName>
    </submittedName>
</protein>
<evidence type="ECO:0000313" key="2">
    <source>
        <dbReference type="WBParaSite" id="L893_g155.t1"/>
    </source>
</evidence>
<proteinExistence type="predicted"/>
<dbReference type="Proteomes" id="UP000095287">
    <property type="component" value="Unplaced"/>
</dbReference>
<organism evidence="1 2">
    <name type="scientific">Steinernema glaseri</name>
    <dbReference type="NCBI Taxonomy" id="37863"/>
    <lineage>
        <taxon>Eukaryota</taxon>
        <taxon>Metazoa</taxon>
        <taxon>Ecdysozoa</taxon>
        <taxon>Nematoda</taxon>
        <taxon>Chromadorea</taxon>
        <taxon>Rhabditida</taxon>
        <taxon>Tylenchina</taxon>
        <taxon>Panagrolaimomorpha</taxon>
        <taxon>Strongyloidoidea</taxon>
        <taxon>Steinernematidae</taxon>
        <taxon>Steinernema</taxon>
    </lineage>
</organism>
<reference evidence="2" key="1">
    <citation type="submission" date="2016-11" db="UniProtKB">
        <authorList>
            <consortium name="WormBaseParasite"/>
        </authorList>
    </citation>
    <scope>IDENTIFICATION</scope>
</reference>
<evidence type="ECO:0000313" key="1">
    <source>
        <dbReference type="Proteomes" id="UP000095287"/>
    </source>
</evidence>
<keyword evidence="1" id="KW-1185">Reference proteome</keyword>
<dbReference type="AlphaFoldDB" id="A0A1I7YE89"/>
<sequence>MQIFLRLDNSIFESFEAITKEMPFCVNFNKNPHRNRPKCGQNENTNHMALCLIRVLCCSLLLNYLCVIIDGSQHAPIEDKNKFSAIVNVLSIAVTFWKALLEL</sequence>
<name>A0A1I7YE89_9BILA</name>